<comment type="caution">
    <text evidence="3">The sequence shown here is derived from an EMBL/GenBank/DDBJ whole genome shotgun (WGS) entry which is preliminary data.</text>
</comment>
<keyword evidence="2" id="KW-0812">Transmembrane</keyword>
<evidence type="ECO:0008006" key="5">
    <source>
        <dbReference type="Google" id="ProtNLM"/>
    </source>
</evidence>
<name>A0A5C5WIN2_9BACT</name>
<keyword evidence="4" id="KW-1185">Reference proteome</keyword>
<protein>
    <recommendedName>
        <fullName evidence="5">LITAF domain-containing protein</fullName>
    </recommendedName>
</protein>
<accession>A0A5C5WIN2</accession>
<dbReference type="AlphaFoldDB" id="A0A5C5WIN2"/>
<proteinExistence type="predicted"/>
<sequence>MSDPSNIPPNFRDSANPYQAPMNEGVLPPGVSPTGANFAPCPQCQQQVANAVSFSWWGGVLGPKLLTHVKCGFCGHKYNGKTGGSNTLGISIYLGVGVIFGIIVAVMFFM</sequence>
<dbReference type="Proteomes" id="UP000316598">
    <property type="component" value="Unassembled WGS sequence"/>
</dbReference>
<keyword evidence="2" id="KW-1133">Transmembrane helix</keyword>
<feature type="region of interest" description="Disordered" evidence="1">
    <location>
        <begin position="1"/>
        <end position="31"/>
    </location>
</feature>
<evidence type="ECO:0000256" key="2">
    <source>
        <dbReference type="SAM" id="Phobius"/>
    </source>
</evidence>
<dbReference type="EMBL" id="SJPI01000003">
    <property type="protein sequence ID" value="TWT49682.1"/>
    <property type="molecule type" value="Genomic_DNA"/>
</dbReference>
<evidence type="ECO:0000256" key="1">
    <source>
        <dbReference type="SAM" id="MobiDB-lite"/>
    </source>
</evidence>
<dbReference type="OrthoDB" id="290970at2"/>
<gene>
    <name evidence="3" type="ORF">Pla22_48800</name>
</gene>
<evidence type="ECO:0000313" key="3">
    <source>
        <dbReference type="EMBL" id="TWT49682.1"/>
    </source>
</evidence>
<organism evidence="3 4">
    <name type="scientific">Rubripirellula amarantea</name>
    <dbReference type="NCBI Taxonomy" id="2527999"/>
    <lineage>
        <taxon>Bacteria</taxon>
        <taxon>Pseudomonadati</taxon>
        <taxon>Planctomycetota</taxon>
        <taxon>Planctomycetia</taxon>
        <taxon>Pirellulales</taxon>
        <taxon>Pirellulaceae</taxon>
        <taxon>Rubripirellula</taxon>
    </lineage>
</organism>
<feature type="transmembrane region" description="Helical" evidence="2">
    <location>
        <begin position="90"/>
        <end position="109"/>
    </location>
</feature>
<dbReference type="RefSeq" id="WP_146517220.1">
    <property type="nucleotide sequence ID" value="NZ_SJPI01000003.1"/>
</dbReference>
<evidence type="ECO:0000313" key="4">
    <source>
        <dbReference type="Proteomes" id="UP000316598"/>
    </source>
</evidence>
<keyword evidence="2" id="KW-0472">Membrane</keyword>
<reference evidence="3 4" key="1">
    <citation type="submission" date="2019-02" db="EMBL/GenBank/DDBJ databases">
        <title>Deep-cultivation of Planctomycetes and their phenomic and genomic characterization uncovers novel biology.</title>
        <authorList>
            <person name="Wiegand S."/>
            <person name="Jogler M."/>
            <person name="Boedeker C."/>
            <person name="Pinto D."/>
            <person name="Vollmers J."/>
            <person name="Rivas-Marin E."/>
            <person name="Kohn T."/>
            <person name="Peeters S.H."/>
            <person name="Heuer A."/>
            <person name="Rast P."/>
            <person name="Oberbeckmann S."/>
            <person name="Bunk B."/>
            <person name="Jeske O."/>
            <person name="Meyerdierks A."/>
            <person name="Storesund J.E."/>
            <person name="Kallscheuer N."/>
            <person name="Luecker S."/>
            <person name="Lage O.M."/>
            <person name="Pohl T."/>
            <person name="Merkel B.J."/>
            <person name="Hornburger P."/>
            <person name="Mueller R.-W."/>
            <person name="Bruemmer F."/>
            <person name="Labrenz M."/>
            <person name="Spormann A.M."/>
            <person name="Op Den Camp H."/>
            <person name="Overmann J."/>
            <person name="Amann R."/>
            <person name="Jetten M.S.M."/>
            <person name="Mascher T."/>
            <person name="Medema M.H."/>
            <person name="Devos D.P."/>
            <person name="Kaster A.-K."/>
            <person name="Ovreas L."/>
            <person name="Rohde M."/>
            <person name="Galperin M.Y."/>
            <person name="Jogler C."/>
        </authorList>
    </citation>
    <scope>NUCLEOTIDE SEQUENCE [LARGE SCALE GENOMIC DNA]</scope>
    <source>
        <strain evidence="3 4">Pla22</strain>
    </source>
</reference>